<dbReference type="RefSeq" id="WP_046764063.1">
    <property type="nucleotide sequence ID" value="NZ_LBIC01000005.1"/>
</dbReference>
<keyword evidence="1" id="KW-0472">Membrane</keyword>
<keyword evidence="3" id="KW-1185">Reference proteome</keyword>
<gene>
    <name evidence="2" type="ORF">YP76_13420</name>
</gene>
<feature type="transmembrane region" description="Helical" evidence="1">
    <location>
        <begin position="39"/>
        <end position="56"/>
    </location>
</feature>
<dbReference type="PATRIC" id="fig|56193.3.peg.2795"/>
<keyword evidence="1" id="KW-1133">Transmembrane helix</keyword>
<evidence type="ECO:0000313" key="2">
    <source>
        <dbReference type="EMBL" id="KKW92058.1"/>
    </source>
</evidence>
<feature type="transmembrane region" description="Helical" evidence="1">
    <location>
        <begin position="62"/>
        <end position="81"/>
    </location>
</feature>
<proteinExistence type="predicted"/>
<feature type="transmembrane region" description="Helical" evidence="1">
    <location>
        <begin position="6"/>
        <end position="27"/>
    </location>
</feature>
<name>A0A0M3AQ59_9SPHN</name>
<evidence type="ECO:0000313" key="3">
    <source>
        <dbReference type="Proteomes" id="UP000033874"/>
    </source>
</evidence>
<protein>
    <submittedName>
        <fullName evidence="2">Uncharacterized protein</fullName>
    </submittedName>
</protein>
<keyword evidence="1" id="KW-0812">Transmembrane</keyword>
<evidence type="ECO:0000256" key="1">
    <source>
        <dbReference type="SAM" id="Phobius"/>
    </source>
</evidence>
<sequence length="93" mass="10026">MFVMAIILRSIVLVGGSALTAGLLCWLAMISADRLHHHGWAAIMILILLSILFLSGMVRNEFVRLSTLCGLCGALFLWISASEPDISAGRNGK</sequence>
<dbReference type="Proteomes" id="UP000033874">
    <property type="component" value="Unassembled WGS sequence"/>
</dbReference>
<reference evidence="2 3" key="1">
    <citation type="submission" date="2015-04" db="EMBL/GenBank/DDBJ databases">
        <title>Genome sequence of aromatic hydrocarbons-degrading Sphingobium chungbukense DJ77.</title>
        <authorList>
            <person name="Kim Y.-C."/>
            <person name="Chae J.-C."/>
        </authorList>
    </citation>
    <scope>NUCLEOTIDE SEQUENCE [LARGE SCALE GENOMIC DNA]</scope>
    <source>
        <strain evidence="2 3">DJ77</strain>
    </source>
</reference>
<organism evidence="2 3">
    <name type="scientific">Sphingobium chungbukense</name>
    <dbReference type="NCBI Taxonomy" id="56193"/>
    <lineage>
        <taxon>Bacteria</taxon>
        <taxon>Pseudomonadati</taxon>
        <taxon>Pseudomonadota</taxon>
        <taxon>Alphaproteobacteria</taxon>
        <taxon>Sphingomonadales</taxon>
        <taxon>Sphingomonadaceae</taxon>
        <taxon>Sphingobium</taxon>
    </lineage>
</organism>
<comment type="caution">
    <text evidence="2">The sequence shown here is derived from an EMBL/GenBank/DDBJ whole genome shotgun (WGS) entry which is preliminary data.</text>
</comment>
<dbReference type="EMBL" id="LBIC01000005">
    <property type="protein sequence ID" value="KKW92058.1"/>
    <property type="molecule type" value="Genomic_DNA"/>
</dbReference>
<accession>A0A0M3AQ59</accession>
<dbReference type="AlphaFoldDB" id="A0A0M3AQ59"/>